<evidence type="ECO:0000313" key="4">
    <source>
        <dbReference type="EMBL" id="KAB5553556.1"/>
    </source>
</evidence>
<evidence type="ECO:0000256" key="3">
    <source>
        <dbReference type="PROSITE-ProRule" id="PRU00221"/>
    </source>
</evidence>
<evidence type="ECO:0000256" key="1">
    <source>
        <dbReference type="ARBA" id="ARBA00009728"/>
    </source>
</evidence>
<dbReference type="InterPro" id="IPR001680">
    <property type="entry name" value="WD40_rpt"/>
</dbReference>
<comment type="similarity">
    <text evidence="1">Belongs to the WD repeat THOC6 family.</text>
</comment>
<dbReference type="SMART" id="SM00320">
    <property type="entry name" value="WD40"/>
    <property type="match status" value="3"/>
</dbReference>
<dbReference type="SUPFAM" id="SSF50978">
    <property type="entry name" value="WD40 repeat-like"/>
    <property type="match status" value="1"/>
</dbReference>
<dbReference type="PROSITE" id="PS50294">
    <property type="entry name" value="WD_REPEATS_REGION"/>
    <property type="match status" value="1"/>
</dbReference>
<evidence type="ECO:0000313" key="5">
    <source>
        <dbReference type="Proteomes" id="UP000327468"/>
    </source>
</evidence>
<comment type="caution">
    <text evidence="4">The sequence shown here is derived from an EMBL/GenBank/DDBJ whole genome shotgun (WGS) entry which is preliminary data.</text>
</comment>
<dbReference type="Pfam" id="PF00400">
    <property type="entry name" value="WD40"/>
    <property type="match status" value="1"/>
</dbReference>
<dbReference type="EMBL" id="VFJC01000014">
    <property type="protein sequence ID" value="KAB5553556.1"/>
    <property type="molecule type" value="Genomic_DNA"/>
</dbReference>
<dbReference type="GO" id="GO:0006406">
    <property type="term" value="P:mRNA export from nucleus"/>
    <property type="evidence" value="ECO:0007669"/>
    <property type="project" value="TreeGrafter"/>
</dbReference>
<keyword evidence="2 3" id="KW-0853">WD repeat</keyword>
<keyword evidence="5" id="KW-1185">Reference proteome</keyword>
<gene>
    <name evidence="4" type="ORF">PHYPO_G00039990</name>
</gene>
<organism evidence="4 5">
    <name type="scientific">Pangasianodon hypophthalmus</name>
    <name type="common">Striped catfish</name>
    <name type="synonym">Helicophagus hypophthalmus</name>
    <dbReference type="NCBI Taxonomy" id="310915"/>
    <lineage>
        <taxon>Eukaryota</taxon>
        <taxon>Metazoa</taxon>
        <taxon>Chordata</taxon>
        <taxon>Craniata</taxon>
        <taxon>Vertebrata</taxon>
        <taxon>Euteleostomi</taxon>
        <taxon>Actinopterygii</taxon>
        <taxon>Neopterygii</taxon>
        <taxon>Teleostei</taxon>
        <taxon>Ostariophysi</taxon>
        <taxon>Siluriformes</taxon>
        <taxon>Pangasiidae</taxon>
        <taxon>Pangasianodon</taxon>
    </lineage>
</organism>
<dbReference type="PANTHER" id="PTHR44411">
    <property type="entry name" value="THO COMPLEX SUBUNIT 6 HOMOLOG"/>
    <property type="match status" value="1"/>
</dbReference>
<dbReference type="Proteomes" id="UP000327468">
    <property type="component" value="Chromosome 13"/>
</dbReference>
<dbReference type="PANTHER" id="PTHR44411:SF1">
    <property type="entry name" value="THO COMPLEX SUBUNIT 6 HOMOLOG"/>
    <property type="match status" value="1"/>
</dbReference>
<dbReference type="InterPro" id="IPR042626">
    <property type="entry name" value="THOC6"/>
</dbReference>
<dbReference type="PROSITE" id="PS50082">
    <property type="entry name" value="WD_REPEATS_2"/>
    <property type="match status" value="1"/>
</dbReference>
<accession>A0A5N5MH83</accession>
<dbReference type="GO" id="GO:0000347">
    <property type="term" value="C:THO complex"/>
    <property type="evidence" value="ECO:0007669"/>
    <property type="project" value="TreeGrafter"/>
</dbReference>
<dbReference type="AlphaFoldDB" id="A0A5N5MH83"/>
<dbReference type="InterPro" id="IPR036322">
    <property type="entry name" value="WD40_repeat_dom_sf"/>
</dbReference>
<sequence>MGPIELLHMSVFSQSFSPCGRFLAAGNNYGEIAVFSLSAALSPDATDASQKPILTFTAHEGPVFSLLSTDTHLLSSLLELNTKAVWTKRPDYKTSLEIPEINTMIINTRDNSLVVGGGDNNIHIMDMETGTFKSVLQGHTDYIHCLSLREREGEILSGAEDGAVRMWDWRTGRSVHCVEVYKYELCGWRPSLCGISAPCLPPPSSAELSSEEPVPSGTWSHDQMLILCNVRHFGSRYQFKYDVVNRIFSAANTYVDKLSRIFAVGEGPYVSHCLLGGSVKAQIPCTPPSLNTLALNLGTTEHRLCGGGPALSLWHLRSMSPTSIFSLSGCQREAVFHQDLIFAVGEGPYVSHCLLGGSVKAQIPCTPPSLNTHTHRVMTVAGSSNQIDVFTNFSYRAFSLSF</sequence>
<dbReference type="Gene3D" id="2.130.10.10">
    <property type="entry name" value="YVTN repeat-like/Quinoprotein amine dehydrogenase"/>
    <property type="match status" value="2"/>
</dbReference>
<proteinExistence type="inferred from homology"/>
<reference evidence="4 5" key="1">
    <citation type="submission" date="2019-06" db="EMBL/GenBank/DDBJ databases">
        <title>A chromosome-scale genome assembly of the striped catfish, Pangasianodon hypophthalmus.</title>
        <authorList>
            <person name="Wen M."/>
            <person name="Zahm M."/>
            <person name="Roques C."/>
            <person name="Cabau C."/>
            <person name="Klopp C."/>
            <person name="Donnadieu C."/>
            <person name="Jouanno E."/>
            <person name="Avarre J.-C."/>
            <person name="Campet M."/>
            <person name="Ha T.T.T."/>
            <person name="Dugue R."/>
            <person name="Lampietro C."/>
            <person name="Louis A."/>
            <person name="Herpin A."/>
            <person name="Echchiki A."/>
            <person name="Berthelot C."/>
            <person name="Parey E."/>
            <person name="Roest-Crollius H."/>
            <person name="Braasch I."/>
            <person name="Postlethwait J."/>
            <person name="Bobe J."/>
            <person name="Montfort J."/>
            <person name="Bouchez O."/>
            <person name="Begum T."/>
            <person name="Schartl M."/>
            <person name="Guiguen Y."/>
        </authorList>
    </citation>
    <scope>NUCLEOTIDE SEQUENCE [LARGE SCALE GENOMIC DNA]</scope>
    <source>
        <strain evidence="4 5">Indonesia</strain>
        <tissue evidence="4">Blood</tissue>
    </source>
</reference>
<dbReference type="GO" id="GO:0000346">
    <property type="term" value="C:transcription export complex"/>
    <property type="evidence" value="ECO:0007669"/>
    <property type="project" value="TreeGrafter"/>
</dbReference>
<evidence type="ECO:0000256" key="2">
    <source>
        <dbReference type="ARBA" id="ARBA00022574"/>
    </source>
</evidence>
<dbReference type="InterPro" id="IPR015943">
    <property type="entry name" value="WD40/YVTN_repeat-like_dom_sf"/>
</dbReference>
<protein>
    <submittedName>
        <fullName evidence="4">Uncharacterized protein</fullName>
    </submittedName>
</protein>
<feature type="repeat" description="WD" evidence="3">
    <location>
        <begin position="136"/>
        <end position="177"/>
    </location>
</feature>
<name>A0A5N5MH83_PANHP</name>